<evidence type="ECO:0000256" key="7">
    <source>
        <dbReference type="ARBA" id="ARBA00022833"/>
    </source>
</evidence>
<dbReference type="Pfam" id="PF01475">
    <property type="entry name" value="FUR"/>
    <property type="match status" value="1"/>
</dbReference>
<keyword evidence="7 11" id="KW-0862">Zinc</keyword>
<feature type="compositionally biased region" description="Basic residues" evidence="13">
    <location>
        <begin position="139"/>
        <end position="164"/>
    </location>
</feature>
<feature type="compositionally biased region" description="Basic and acidic residues" evidence="13">
    <location>
        <begin position="86"/>
        <end position="96"/>
    </location>
</feature>
<feature type="binding site" evidence="12">
    <location>
        <position position="474"/>
    </location>
    <ligand>
        <name>Fe cation</name>
        <dbReference type="ChEBI" id="CHEBI:24875"/>
    </ligand>
</feature>
<feature type="compositionally biased region" description="Basic residues" evidence="13">
    <location>
        <begin position="298"/>
        <end position="344"/>
    </location>
</feature>
<feature type="compositionally biased region" description="Low complexity" evidence="13">
    <location>
        <begin position="181"/>
        <end position="193"/>
    </location>
</feature>
<feature type="binding site" evidence="11">
    <location>
        <position position="445"/>
    </location>
    <ligand>
        <name>Zn(2+)</name>
        <dbReference type="ChEBI" id="CHEBI:29105"/>
    </ligand>
</feature>
<keyword evidence="8" id="KW-0805">Transcription regulation</keyword>
<accession>A0A345NRZ8</accession>
<dbReference type="Gene3D" id="1.10.10.10">
    <property type="entry name" value="Winged helix-like DNA-binding domain superfamily/Winged helix DNA-binding domain"/>
    <property type="match status" value="1"/>
</dbReference>
<dbReference type="CDD" id="cd07153">
    <property type="entry name" value="Fur_like"/>
    <property type="match status" value="1"/>
</dbReference>
<evidence type="ECO:0000256" key="5">
    <source>
        <dbReference type="ARBA" id="ARBA00022491"/>
    </source>
</evidence>
<feature type="binding site" evidence="12">
    <location>
        <position position="457"/>
    </location>
    <ligand>
        <name>Fe cation</name>
        <dbReference type="ChEBI" id="CHEBI:24875"/>
    </ligand>
</feature>
<keyword evidence="9" id="KW-0238">DNA-binding</keyword>
<dbReference type="GO" id="GO:0005829">
    <property type="term" value="C:cytosol"/>
    <property type="evidence" value="ECO:0007669"/>
    <property type="project" value="TreeGrafter"/>
</dbReference>
<feature type="binding site" evidence="11">
    <location>
        <position position="485"/>
    </location>
    <ligand>
        <name>Zn(2+)</name>
        <dbReference type="ChEBI" id="CHEBI:29105"/>
    </ligand>
</feature>
<feature type="compositionally biased region" description="Basic and acidic residues" evidence="13">
    <location>
        <begin position="216"/>
        <end position="226"/>
    </location>
</feature>
<evidence type="ECO:0000256" key="1">
    <source>
        <dbReference type="ARBA" id="ARBA00004496"/>
    </source>
</evidence>
<dbReference type="GO" id="GO:0003700">
    <property type="term" value="F:DNA-binding transcription factor activity"/>
    <property type="evidence" value="ECO:0007669"/>
    <property type="project" value="InterPro"/>
</dbReference>
<evidence type="ECO:0000256" key="2">
    <source>
        <dbReference type="ARBA" id="ARBA00007957"/>
    </source>
</evidence>
<feature type="compositionally biased region" description="Basic and acidic residues" evidence="13">
    <location>
        <begin position="265"/>
        <end position="276"/>
    </location>
</feature>
<keyword evidence="10" id="KW-0804">Transcription</keyword>
<dbReference type="Proteomes" id="UP000253790">
    <property type="component" value="Chromosome"/>
</dbReference>
<dbReference type="InterPro" id="IPR036390">
    <property type="entry name" value="WH_DNA-bd_sf"/>
</dbReference>
<comment type="cofactor">
    <cofactor evidence="12">
        <name>Mn(2+)</name>
        <dbReference type="ChEBI" id="CHEBI:29035"/>
    </cofactor>
    <cofactor evidence="12">
        <name>Fe(2+)</name>
        <dbReference type="ChEBI" id="CHEBI:29033"/>
    </cofactor>
    <text evidence="12">Binds 1 Mn(2+) or Fe(2+) ion per subunit.</text>
</comment>
<feature type="compositionally biased region" description="Basic residues" evidence="13">
    <location>
        <begin position="54"/>
        <end position="74"/>
    </location>
</feature>
<evidence type="ECO:0000256" key="10">
    <source>
        <dbReference type="ARBA" id="ARBA00023163"/>
    </source>
</evidence>
<evidence type="ECO:0000256" key="3">
    <source>
        <dbReference type="ARBA" id="ARBA00011738"/>
    </source>
</evidence>
<evidence type="ECO:0000313" key="15">
    <source>
        <dbReference type="Proteomes" id="UP000253790"/>
    </source>
</evidence>
<dbReference type="InterPro" id="IPR043135">
    <property type="entry name" value="Fur_C"/>
</dbReference>
<comment type="cofactor">
    <cofactor evidence="11">
        <name>Zn(2+)</name>
        <dbReference type="ChEBI" id="CHEBI:29105"/>
    </cofactor>
    <text evidence="11">Binds 1 zinc ion per subunit.</text>
</comment>
<sequence length="491" mass="55206">MPCTGPSRPAWPGGRGCRDRDAEPGLHAQRAAGRLLRGARRPDGRDLPGPARAVPHRRRPGPRGPRRRRRRGAHRPLAGPHRADHRGRGGGRDRAGARPGPHLRRRGAGPDVLRRHRGRRGHHQPVRRRPDRDADRLPVRRHHHHLPLRAPRLRHPLGRDRRGHAGAAAAAVRRGRRRGVRPCQRPARAGAQHPARRAHRGHRRRRDARHRAAAHQRPDDRAERCRAAGLRQFPRHQPLGRALRGALGGRRRGRLLPAGHRLGRDHRPAGHRDLLPRRRRRRPGARALPPQPPPGRAARSRARPGLRARGRRPRRPPRLPARRPPARRPRGALRRARGPRARGHRPPERRARGGRTVTATPRRRPTRQQSTVIEQLGRTEDFTSAQDLHARLREDGARVGLATVYRTLTALAAAGEIDTLRTDEGEAVYRMCSTGHHHHLVCRGCGRTVEIEGPAVERWADRVGHEHGYTQVEHTLEVFGTCPACAGARTP</sequence>
<dbReference type="GO" id="GO:0000976">
    <property type="term" value="F:transcription cis-regulatory region binding"/>
    <property type="evidence" value="ECO:0007669"/>
    <property type="project" value="TreeGrafter"/>
</dbReference>
<gene>
    <name evidence="14" type="ORF">DV701_01265</name>
</gene>
<dbReference type="AlphaFoldDB" id="A0A345NRZ8"/>
<feature type="compositionally biased region" description="Basic and acidic residues" evidence="13">
    <location>
        <begin position="128"/>
        <end position="138"/>
    </location>
</feature>
<evidence type="ECO:0000313" key="14">
    <source>
        <dbReference type="EMBL" id="AXH97806.1"/>
    </source>
</evidence>
<keyword evidence="12" id="KW-0408">Iron</keyword>
<feature type="compositionally biased region" description="Basic residues" evidence="13">
    <location>
        <begin position="114"/>
        <end position="127"/>
    </location>
</feature>
<dbReference type="InterPro" id="IPR036388">
    <property type="entry name" value="WH-like_DNA-bd_sf"/>
</dbReference>
<protein>
    <submittedName>
        <fullName evidence="14">Transcriptional repressor</fullName>
    </submittedName>
</protein>
<dbReference type="PANTHER" id="PTHR33202">
    <property type="entry name" value="ZINC UPTAKE REGULATION PROTEIN"/>
    <property type="match status" value="1"/>
</dbReference>
<dbReference type="FunFam" id="1.10.10.10:FF:000459">
    <property type="entry name" value="Ferric uptake regulation protein"/>
    <property type="match status" value="1"/>
</dbReference>
<dbReference type="GO" id="GO:0008270">
    <property type="term" value="F:zinc ion binding"/>
    <property type="evidence" value="ECO:0007669"/>
    <property type="project" value="TreeGrafter"/>
</dbReference>
<comment type="subcellular location">
    <subcellularLocation>
        <location evidence="1">Cytoplasm</location>
    </subcellularLocation>
</comment>
<dbReference type="KEGG" id="orn:DV701_01265"/>
<feature type="region of interest" description="Disordered" evidence="13">
    <location>
        <begin position="1"/>
        <end position="370"/>
    </location>
</feature>
<evidence type="ECO:0000256" key="6">
    <source>
        <dbReference type="ARBA" id="ARBA00022723"/>
    </source>
</evidence>
<dbReference type="Gene3D" id="3.30.1490.190">
    <property type="match status" value="1"/>
</dbReference>
<dbReference type="GO" id="GO:0045892">
    <property type="term" value="P:negative regulation of DNA-templated transcription"/>
    <property type="evidence" value="ECO:0007669"/>
    <property type="project" value="TreeGrafter"/>
</dbReference>
<evidence type="ECO:0000256" key="13">
    <source>
        <dbReference type="SAM" id="MobiDB-lite"/>
    </source>
</evidence>
<feature type="binding site" evidence="11">
    <location>
        <position position="482"/>
    </location>
    <ligand>
        <name>Zn(2+)</name>
        <dbReference type="ChEBI" id="CHEBI:29105"/>
    </ligand>
</feature>
<feature type="binding site" evidence="11">
    <location>
        <position position="442"/>
    </location>
    <ligand>
        <name>Zn(2+)</name>
        <dbReference type="ChEBI" id="CHEBI:29105"/>
    </ligand>
</feature>
<feature type="compositionally biased region" description="Basic residues" evidence="13">
    <location>
        <begin position="194"/>
        <end position="214"/>
    </location>
</feature>
<dbReference type="InterPro" id="IPR002481">
    <property type="entry name" value="FUR"/>
</dbReference>
<evidence type="ECO:0000256" key="8">
    <source>
        <dbReference type="ARBA" id="ARBA00023015"/>
    </source>
</evidence>
<dbReference type="PANTHER" id="PTHR33202:SF2">
    <property type="entry name" value="FERRIC UPTAKE REGULATION PROTEIN"/>
    <property type="match status" value="1"/>
</dbReference>
<dbReference type="OrthoDB" id="8659436at2"/>
<dbReference type="SUPFAM" id="SSF46785">
    <property type="entry name" value="Winged helix' DNA-binding domain"/>
    <property type="match status" value="1"/>
</dbReference>
<keyword evidence="15" id="KW-1185">Reference proteome</keyword>
<dbReference type="GO" id="GO:1900376">
    <property type="term" value="P:regulation of secondary metabolite biosynthetic process"/>
    <property type="evidence" value="ECO:0007669"/>
    <property type="project" value="TreeGrafter"/>
</dbReference>
<evidence type="ECO:0000256" key="11">
    <source>
        <dbReference type="PIRSR" id="PIRSR602481-1"/>
    </source>
</evidence>
<keyword evidence="4" id="KW-0963">Cytoplasm</keyword>
<dbReference type="EMBL" id="CP031229">
    <property type="protein sequence ID" value="AXH97806.1"/>
    <property type="molecule type" value="Genomic_DNA"/>
</dbReference>
<proteinExistence type="inferred from homology"/>
<keyword evidence="6 11" id="KW-0479">Metal-binding</keyword>
<evidence type="ECO:0000256" key="9">
    <source>
        <dbReference type="ARBA" id="ARBA00023125"/>
    </source>
</evidence>
<name>A0A345NRZ8_9MICO</name>
<evidence type="ECO:0000256" key="12">
    <source>
        <dbReference type="PIRSR" id="PIRSR602481-2"/>
    </source>
</evidence>
<evidence type="ECO:0000256" key="4">
    <source>
        <dbReference type="ARBA" id="ARBA00022490"/>
    </source>
</evidence>
<organism evidence="14 15">
    <name type="scientific">Ornithinimicrobium avium</name>
    <dbReference type="NCBI Taxonomy" id="2283195"/>
    <lineage>
        <taxon>Bacteria</taxon>
        <taxon>Bacillati</taxon>
        <taxon>Actinomycetota</taxon>
        <taxon>Actinomycetes</taxon>
        <taxon>Micrococcales</taxon>
        <taxon>Ornithinimicrobiaceae</taxon>
        <taxon>Ornithinimicrobium</taxon>
    </lineage>
</organism>
<comment type="subunit">
    <text evidence="3">Homodimer.</text>
</comment>
<comment type="similarity">
    <text evidence="2">Belongs to the Fur family.</text>
</comment>
<reference evidence="14 15" key="1">
    <citation type="submission" date="2018-07" db="EMBL/GenBank/DDBJ databases">
        <title>Complete genome sequencing of Ornithinimicrobium sp. AMA3305.</title>
        <authorList>
            <person name="Bae J.-W."/>
        </authorList>
    </citation>
    <scope>NUCLEOTIDE SEQUENCE [LARGE SCALE GENOMIC DNA]</scope>
    <source>
        <strain evidence="14 15">AMA3305</strain>
    </source>
</reference>
<keyword evidence="5" id="KW-0678">Repressor</keyword>
<feature type="binding site" evidence="12">
    <location>
        <position position="436"/>
    </location>
    <ligand>
        <name>Fe cation</name>
        <dbReference type="ChEBI" id="CHEBI:24875"/>
    </ligand>
</feature>